<evidence type="ECO:0000256" key="3">
    <source>
        <dbReference type="ARBA" id="ARBA00023157"/>
    </source>
</evidence>
<evidence type="ECO:0000256" key="4">
    <source>
        <dbReference type="ARBA" id="ARBA00023284"/>
    </source>
</evidence>
<dbReference type="GO" id="GO:0016491">
    <property type="term" value="F:oxidoreductase activity"/>
    <property type="evidence" value="ECO:0007669"/>
    <property type="project" value="UniProtKB-KW"/>
</dbReference>
<comment type="caution">
    <text evidence="7">The sequence shown here is derived from an EMBL/GenBank/DDBJ whole genome shotgun (WGS) entry which is preliminary data.</text>
</comment>
<dbReference type="Gene3D" id="3.40.30.10">
    <property type="entry name" value="Glutaredoxin"/>
    <property type="match status" value="1"/>
</dbReference>
<dbReference type="SUPFAM" id="SSF52833">
    <property type="entry name" value="Thioredoxin-like"/>
    <property type="match status" value="1"/>
</dbReference>
<dbReference type="CDD" id="cd03023">
    <property type="entry name" value="DsbA_Com1_like"/>
    <property type="match status" value="1"/>
</dbReference>
<protein>
    <recommendedName>
        <fullName evidence="6">DSBA-like thioredoxin domain-containing protein</fullName>
    </recommendedName>
</protein>
<accession>A0A2A4YXC1</accession>
<dbReference type="PANTHER" id="PTHR13887">
    <property type="entry name" value="GLUTATHIONE S-TRANSFERASE KAPPA"/>
    <property type="match status" value="1"/>
</dbReference>
<feature type="signal peptide" evidence="5">
    <location>
        <begin position="1"/>
        <end position="31"/>
    </location>
</feature>
<evidence type="ECO:0000256" key="1">
    <source>
        <dbReference type="ARBA" id="ARBA00022729"/>
    </source>
</evidence>
<keyword evidence="4" id="KW-0676">Redox-active center</keyword>
<evidence type="ECO:0000256" key="2">
    <source>
        <dbReference type="ARBA" id="ARBA00023002"/>
    </source>
</evidence>
<name>A0A2A4YXC1_9PROT</name>
<dbReference type="InterPro" id="IPR001853">
    <property type="entry name" value="DSBA-like_thioredoxin_dom"/>
</dbReference>
<keyword evidence="1 5" id="KW-0732">Signal</keyword>
<proteinExistence type="predicted"/>
<evidence type="ECO:0000256" key="5">
    <source>
        <dbReference type="SAM" id="SignalP"/>
    </source>
</evidence>
<dbReference type="Pfam" id="PF01323">
    <property type="entry name" value="DSBA"/>
    <property type="match status" value="1"/>
</dbReference>
<evidence type="ECO:0000313" key="7">
    <source>
        <dbReference type="EMBL" id="PCI98945.1"/>
    </source>
</evidence>
<feature type="domain" description="DSBA-like thioredoxin" evidence="6">
    <location>
        <begin position="104"/>
        <end position="248"/>
    </location>
</feature>
<evidence type="ECO:0000259" key="6">
    <source>
        <dbReference type="Pfam" id="PF01323"/>
    </source>
</evidence>
<dbReference type="AlphaFoldDB" id="A0A2A4YXC1"/>
<keyword evidence="2" id="KW-0560">Oxidoreductase</keyword>
<sequence>MIKLIVKKTLKALTAMSVGMVALINVGQATAEEFTDAQRNEIVQIFQQFFLENPEIIREALIALEQKNEEKRAAEIRDIIVSQKKIIENPKGLFVAGNPDGDVTLIEFFDYNDPNSKQSLPDILYLLENDPNLRVVLYETPMHAQSSLTAAHATLAAKKQGKYLTLHSALLSYNGGLLDEKIILDIAKKAGINVKQLKKDMNSTEIEQIIENSSNIAEILGVQGTPAFIIGDDLYRGAMGLENIRAKINEVRINR</sequence>
<reference key="1">
    <citation type="submission" date="2017-08" db="EMBL/GenBank/DDBJ databases">
        <title>A dynamic microbial community with high functional redundancy inhabits the cold, oxic subseafloor aquifer.</title>
        <authorList>
            <person name="Tully B.J."/>
            <person name="Wheat C.G."/>
            <person name="Glazer B.T."/>
            <person name="Huber J.A."/>
        </authorList>
    </citation>
    <scope>NUCLEOTIDE SEQUENCE [LARGE SCALE GENOMIC DNA]</scope>
</reference>
<reference evidence="7" key="2">
    <citation type="journal article" date="2018" name="ISME J.">
        <title>A dynamic microbial community with high functional redundancy inhabits the cold, oxic subseafloor aquifer.</title>
        <authorList>
            <person name="Tully B.J."/>
            <person name="Wheat C.G."/>
            <person name="Glazer B.T."/>
            <person name="Huber J.A."/>
        </authorList>
    </citation>
    <scope>NUCLEOTIDE SEQUENCE</scope>
    <source>
        <strain evidence="7">NORP83</strain>
    </source>
</reference>
<gene>
    <name evidence="7" type="ORF">COB13_12715</name>
</gene>
<dbReference type="InterPro" id="IPR036249">
    <property type="entry name" value="Thioredoxin-like_sf"/>
</dbReference>
<dbReference type="PANTHER" id="PTHR13887:SF14">
    <property type="entry name" value="DISULFIDE BOND FORMATION PROTEIN D"/>
    <property type="match status" value="1"/>
</dbReference>
<dbReference type="EMBL" id="NVUS01000018">
    <property type="protein sequence ID" value="PCI98945.1"/>
    <property type="molecule type" value="Genomic_DNA"/>
</dbReference>
<feature type="chain" id="PRO_5012314285" description="DSBA-like thioredoxin domain-containing protein" evidence="5">
    <location>
        <begin position="32"/>
        <end position="255"/>
    </location>
</feature>
<organism evidence="7">
    <name type="scientific">OCS116 cluster bacterium</name>
    <dbReference type="NCBI Taxonomy" id="2030921"/>
    <lineage>
        <taxon>Bacteria</taxon>
        <taxon>Pseudomonadati</taxon>
        <taxon>Pseudomonadota</taxon>
        <taxon>Alphaproteobacteria</taxon>
        <taxon>OCS116 cluster</taxon>
    </lineage>
</organism>
<keyword evidence="3" id="KW-1015">Disulfide bond</keyword>